<dbReference type="AlphaFoldDB" id="A0AAW1WQ84"/>
<reference evidence="12 13" key="1">
    <citation type="journal article" date="2023" name="G3 (Bethesda)">
        <title>A chromosome-length genome assembly and annotation of blackberry (Rubus argutus, cv. 'Hillquist').</title>
        <authorList>
            <person name="Bruna T."/>
            <person name="Aryal R."/>
            <person name="Dudchenko O."/>
            <person name="Sargent D.J."/>
            <person name="Mead D."/>
            <person name="Buti M."/>
            <person name="Cavallini A."/>
            <person name="Hytonen T."/>
            <person name="Andres J."/>
            <person name="Pham M."/>
            <person name="Weisz D."/>
            <person name="Mascagni F."/>
            <person name="Usai G."/>
            <person name="Natali L."/>
            <person name="Bassil N."/>
            <person name="Fernandez G.E."/>
            <person name="Lomsadze A."/>
            <person name="Armour M."/>
            <person name="Olukolu B."/>
            <person name="Poorten T."/>
            <person name="Britton C."/>
            <person name="Davik J."/>
            <person name="Ashrafi H."/>
            <person name="Aiden E.L."/>
            <person name="Borodovsky M."/>
            <person name="Worthington M."/>
        </authorList>
    </citation>
    <scope>NUCLEOTIDE SEQUENCE [LARGE SCALE GENOMIC DNA]</scope>
    <source>
        <strain evidence="12">PI 553951</strain>
    </source>
</reference>
<evidence type="ECO:0000313" key="13">
    <source>
        <dbReference type="Proteomes" id="UP001457282"/>
    </source>
</evidence>
<feature type="compositionally biased region" description="Polar residues" evidence="10">
    <location>
        <begin position="494"/>
        <end position="503"/>
    </location>
</feature>
<feature type="coiled-coil region" evidence="9">
    <location>
        <begin position="546"/>
        <end position="577"/>
    </location>
</feature>
<evidence type="ECO:0000256" key="8">
    <source>
        <dbReference type="ARBA" id="ARBA00048679"/>
    </source>
</evidence>
<dbReference type="Gene3D" id="1.10.510.10">
    <property type="entry name" value="Transferase(Phosphotransferase) domain 1"/>
    <property type="match status" value="1"/>
</dbReference>
<feature type="compositionally biased region" description="Basic and acidic residues" evidence="10">
    <location>
        <begin position="478"/>
        <end position="493"/>
    </location>
</feature>
<evidence type="ECO:0000256" key="3">
    <source>
        <dbReference type="ARBA" id="ARBA00022679"/>
    </source>
</evidence>
<dbReference type="Gene3D" id="3.10.20.90">
    <property type="entry name" value="Phosphatidylinositol 3-kinase Catalytic Subunit, Chain A, domain 1"/>
    <property type="match status" value="1"/>
</dbReference>
<gene>
    <name evidence="12" type="ORF">M0R45_024008</name>
</gene>
<proteinExistence type="predicted"/>
<evidence type="ECO:0000256" key="5">
    <source>
        <dbReference type="ARBA" id="ARBA00022777"/>
    </source>
</evidence>
<dbReference type="SMART" id="SM00220">
    <property type="entry name" value="S_TKc"/>
    <property type="match status" value="1"/>
</dbReference>
<dbReference type="CDD" id="cd13983">
    <property type="entry name" value="STKc_WNK"/>
    <property type="match status" value="1"/>
</dbReference>
<dbReference type="SUPFAM" id="SSF56112">
    <property type="entry name" value="Protein kinase-like (PK-like)"/>
    <property type="match status" value="1"/>
</dbReference>
<feature type="region of interest" description="Disordered" evidence="10">
    <location>
        <begin position="455"/>
        <end position="525"/>
    </location>
</feature>
<dbReference type="Pfam" id="PF12202">
    <property type="entry name" value="OSR1_C"/>
    <property type="match status" value="1"/>
</dbReference>
<accession>A0AAW1WQ84</accession>
<feature type="compositionally biased region" description="Low complexity" evidence="10">
    <location>
        <begin position="514"/>
        <end position="525"/>
    </location>
</feature>
<feature type="domain" description="Protein kinase" evidence="11">
    <location>
        <begin position="28"/>
        <end position="286"/>
    </location>
</feature>
<dbReference type="GO" id="GO:0004674">
    <property type="term" value="F:protein serine/threonine kinase activity"/>
    <property type="evidence" value="ECO:0007669"/>
    <property type="project" value="UniProtKB-KW"/>
</dbReference>
<dbReference type="InterPro" id="IPR011009">
    <property type="entry name" value="Kinase-like_dom_sf"/>
</dbReference>
<evidence type="ECO:0000256" key="9">
    <source>
        <dbReference type="SAM" id="Coils"/>
    </source>
</evidence>
<dbReference type="InterPro" id="IPR008271">
    <property type="entry name" value="Ser/Thr_kinase_AS"/>
</dbReference>
<dbReference type="Proteomes" id="UP001457282">
    <property type="component" value="Unassembled WGS sequence"/>
</dbReference>
<evidence type="ECO:0000256" key="2">
    <source>
        <dbReference type="ARBA" id="ARBA00022527"/>
    </source>
</evidence>
<dbReference type="PROSITE" id="PS50011">
    <property type="entry name" value="PROTEIN_KINASE_DOM"/>
    <property type="match status" value="1"/>
</dbReference>
<evidence type="ECO:0000256" key="4">
    <source>
        <dbReference type="ARBA" id="ARBA00022741"/>
    </source>
</evidence>
<keyword evidence="3" id="KW-0808">Transferase</keyword>
<protein>
    <recommendedName>
        <fullName evidence="1">non-specific serine/threonine protein kinase</fullName>
        <ecNumber evidence="1">2.7.11.1</ecNumber>
    </recommendedName>
</protein>
<dbReference type="FunFam" id="3.30.200.20:FF:000075">
    <property type="entry name" value="Probable serine/threonine-protein kinase WNK1"/>
    <property type="match status" value="1"/>
</dbReference>
<feature type="region of interest" description="Disordered" evidence="10">
    <location>
        <begin position="403"/>
        <end position="435"/>
    </location>
</feature>
<dbReference type="InterPro" id="IPR024678">
    <property type="entry name" value="Kinase_OSR1/WNK_CCT"/>
</dbReference>
<comment type="catalytic activity">
    <reaction evidence="8">
        <text>L-seryl-[protein] + ATP = O-phospho-L-seryl-[protein] + ADP + H(+)</text>
        <dbReference type="Rhea" id="RHEA:17989"/>
        <dbReference type="Rhea" id="RHEA-COMP:9863"/>
        <dbReference type="Rhea" id="RHEA-COMP:11604"/>
        <dbReference type="ChEBI" id="CHEBI:15378"/>
        <dbReference type="ChEBI" id="CHEBI:29999"/>
        <dbReference type="ChEBI" id="CHEBI:30616"/>
        <dbReference type="ChEBI" id="CHEBI:83421"/>
        <dbReference type="ChEBI" id="CHEBI:456216"/>
        <dbReference type="EC" id="2.7.11.1"/>
    </reaction>
</comment>
<evidence type="ECO:0000256" key="6">
    <source>
        <dbReference type="ARBA" id="ARBA00022840"/>
    </source>
</evidence>
<organism evidence="12 13">
    <name type="scientific">Rubus argutus</name>
    <name type="common">Southern blackberry</name>
    <dbReference type="NCBI Taxonomy" id="59490"/>
    <lineage>
        <taxon>Eukaryota</taxon>
        <taxon>Viridiplantae</taxon>
        <taxon>Streptophyta</taxon>
        <taxon>Embryophyta</taxon>
        <taxon>Tracheophyta</taxon>
        <taxon>Spermatophyta</taxon>
        <taxon>Magnoliopsida</taxon>
        <taxon>eudicotyledons</taxon>
        <taxon>Gunneridae</taxon>
        <taxon>Pentapetalae</taxon>
        <taxon>rosids</taxon>
        <taxon>fabids</taxon>
        <taxon>Rosales</taxon>
        <taxon>Rosaceae</taxon>
        <taxon>Rosoideae</taxon>
        <taxon>Rosoideae incertae sedis</taxon>
        <taxon>Rubus</taxon>
    </lineage>
</organism>
<dbReference type="InterPro" id="IPR000719">
    <property type="entry name" value="Prot_kinase_dom"/>
</dbReference>
<evidence type="ECO:0000256" key="7">
    <source>
        <dbReference type="ARBA" id="ARBA00047899"/>
    </source>
</evidence>
<dbReference type="EC" id="2.7.11.1" evidence="1"/>
<dbReference type="PANTHER" id="PTHR13902">
    <property type="entry name" value="SERINE/THREONINE-PROTEIN KINASE WNK WITH NO LYSINE -RELATED"/>
    <property type="match status" value="1"/>
</dbReference>
<name>A0AAW1WQ84_RUBAR</name>
<keyword evidence="9" id="KW-0175">Coiled coil</keyword>
<dbReference type="InterPro" id="IPR050588">
    <property type="entry name" value="WNK_Ser-Thr_kinase"/>
</dbReference>
<keyword evidence="6" id="KW-0067">ATP-binding</keyword>
<dbReference type="EMBL" id="JBEDUW010000005">
    <property type="protein sequence ID" value="KAK9926797.1"/>
    <property type="molecule type" value="Genomic_DNA"/>
</dbReference>
<comment type="caution">
    <text evidence="12">The sequence shown here is derived from an EMBL/GenBank/DDBJ whole genome shotgun (WGS) entry which is preliminary data.</text>
</comment>
<dbReference type="GO" id="GO:0005524">
    <property type="term" value="F:ATP binding"/>
    <property type="evidence" value="ECO:0007669"/>
    <property type="project" value="UniProtKB-KW"/>
</dbReference>
<keyword evidence="5" id="KW-0418">Kinase</keyword>
<keyword evidence="13" id="KW-1185">Reference proteome</keyword>
<evidence type="ECO:0000259" key="11">
    <source>
        <dbReference type="PROSITE" id="PS50011"/>
    </source>
</evidence>
<keyword evidence="4" id="KW-0547">Nucleotide-binding</keyword>
<feature type="compositionally biased region" description="Polar residues" evidence="10">
    <location>
        <begin position="308"/>
        <end position="318"/>
    </location>
</feature>
<dbReference type="Gene3D" id="3.30.200.20">
    <property type="entry name" value="Phosphorylase Kinase, domain 1"/>
    <property type="match status" value="1"/>
</dbReference>
<dbReference type="Pfam" id="PF00069">
    <property type="entry name" value="Pkinase"/>
    <property type="match status" value="1"/>
</dbReference>
<evidence type="ECO:0000313" key="12">
    <source>
        <dbReference type="EMBL" id="KAK9926797.1"/>
    </source>
</evidence>
<feature type="region of interest" description="Disordered" evidence="10">
    <location>
        <begin position="299"/>
        <end position="327"/>
    </location>
</feature>
<sequence>MPQDFPSDQESDDAEAEFVEVDPTGRYGRYKDVLGKGAFKKVYRAFDELEGLEVAWNQVKVADLLRNSEDLERLYSEVHLLKTLKHKNIIKFYNSWVDTRHENINFITEIFTSGTLRQYRRKHKHVDLRAVKKWSRQILEGLLYLHSHDPPVIHRDLKCDNIFVNGNHGEVKIGDLGLAAILRQARSAHSVIGTPEFMAPELYEEEYNELVDIYAFGMCLLELVTFEYPYVECTNAAQIFKKVTSGIKPASLAKVTDPRVKAFIEKCIVKVSDRLPAEALLMDPFLQSDGDRESISRSLLPKAHYSDTEGTSDQNDGGRNNMDLPSEMSRDFTVQGQRKDDTIFLKLRIADSTGHFRNIHFPFDIGEDTAIAVASEMVQELDLTDQDVSTIAELIDSEIQSHIPDWTPTDISGDNIDGDVSTSNSPVSESKEDASPLINEFGNLALERLPSGRKYWSDSPKAGNGNSPVKRGISNLHSQEDSVDTRDTDDNEKSPGSQEQSPRNQDDPNVAENSGSLSGDSLDASIDLHNRNGAHLFEPEEVKIIVENLENLLAQQRKELDDLKRKHELEIADVLQELPPAFCQKVLDNYKLKIPDCILHHEAHC</sequence>
<keyword evidence="2" id="KW-0723">Serine/threonine-protein kinase</keyword>
<comment type="catalytic activity">
    <reaction evidence="7">
        <text>L-threonyl-[protein] + ATP = O-phospho-L-threonyl-[protein] + ADP + H(+)</text>
        <dbReference type="Rhea" id="RHEA:46608"/>
        <dbReference type="Rhea" id="RHEA-COMP:11060"/>
        <dbReference type="Rhea" id="RHEA-COMP:11605"/>
        <dbReference type="ChEBI" id="CHEBI:15378"/>
        <dbReference type="ChEBI" id="CHEBI:30013"/>
        <dbReference type="ChEBI" id="CHEBI:30616"/>
        <dbReference type="ChEBI" id="CHEBI:61977"/>
        <dbReference type="ChEBI" id="CHEBI:456216"/>
        <dbReference type="EC" id="2.7.11.1"/>
    </reaction>
</comment>
<dbReference type="FunFam" id="1.10.510.10:FF:000046">
    <property type="entry name" value="probable serine/threonine-protein kinase WNK9"/>
    <property type="match status" value="1"/>
</dbReference>
<evidence type="ECO:0000256" key="10">
    <source>
        <dbReference type="SAM" id="MobiDB-lite"/>
    </source>
</evidence>
<dbReference type="PROSITE" id="PS00108">
    <property type="entry name" value="PROTEIN_KINASE_ST"/>
    <property type="match status" value="1"/>
</dbReference>
<evidence type="ECO:0000256" key="1">
    <source>
        <dbReference type="ARBA" id="ARBA00012513"/>
    </source>
</evidence>